<reference evidence="16" key="3">
    <citation type="submission" date="2025-09" db="UniProtKB">
        <authorList>
            <consortium name="Ensembl"/>
        </authorList>
    </citation>
    <scope>IDENTIFICATION</scope>
</reference>
<feature type="repeat" description="WD" evidence="12">
    <location>
        <begin position="127"/>
        <end position="169"/>
    </location>
</feature>
<dbReference type="SUPFAM" id="SSF50978">
    <property type="entry name" value="WD40 repeat-like"/>
    <property type="match status" value="1"/>
</dbReference>
<dbReference type="STRING" id="244447.ENSCSEP00000024874"/>
<evidence type="ECO:0000256" key="13">
    <source>
        <dbReference type="RuleBase" id="RU280818"/>
    </source>
</evidence>
<dbReference type="Gene3D" id="2.130.10.10">
    <property type="entry name" value="YVTN repeat-like/Quinoprotein amine dehydrogenase"/>
    <property type="match status" value="1"/>
</dbReference>
<evidence type="ECO:0000256" key="5">
    <source>
        <dbReference type="ARBA" id="ARBA00022574"/>
    </source>
</evidence>
<protein>
    <recommendedName>
        <fullName evidence="13">Coronin</fullName>
    </recommendedName>
</protein>
<comment type="similarity">
    <text evidence="2 13">Belongs to the WD repeat coronin family.</text>
</comment>
<evidence type="ECO:0000256" key="11">
    <source>
        <dbReference type="ARBA" id="ARBA00046901"/>
    </source>
</evidence>
<comment type="subcellular location">
    <subcellularLocation>
        <location evidence="1">Cytoplasm</location>
        <location evidence="1">Cytoskeleton</location>
        <location evidence="1">Stress fiber</location>
    </subcellularLocation>
</comment>
<dbReference type="InParanoid" id="A0A3P8WDV5"/>
<dbReference type="InterPro" id="IPR036322">
    <property type="entry name" value="WD40_repeat_dom_sf"/>
</dbReference>
<keyword evidence="7 14" id="KW-0175">Coiled coil</keyword>
<evidence type="ECO:0000256" key="12">
    <source>
        <dbReference type="PROSITE-ProRule" id="PRU00221"/>
    </source>
</evidence>
<evidence type="ECO:0000256" key="2">
    <source>
        <dbReference type="ARBA" id="ARBA00009482"/>
    </source>
</evidence>
<dbReference type="SMART" id="SM01166">
    <property type="entry name" value="DUF1899"/>
    <property type="match status" value="1"/>
</dbReference>
<keyword evidence="8" id="KW-0009">Actin-binding</keyword>
<dbReference type="Ensembl" id="ENSCSET00000025205.1">
    <property type="protein sequence ID" value="ENSCSEP00000024874.1"/>
    <property type="gene ID" value="ENSCSEG00000015878.1"/>
</dbReference>
<sequence>MLRRVVRQSKFRHVFGQAVRNDQCYDDIRVSRVTWDSSFCAVNPKFVAIIIEASGGGAFLVLPLQKTGRIDKVYPTVCGHTGPVLDVEWCPHNDLVIASGSEDCTVMVWQIPENGLESPLSEPVVVLEGHSKRVGIVSWHPTARNVLLSAGCDNQVIIWNVGTGEAIINLEDMHPDVIFSVSWSRNGSLLCTACKDKKVRVIDPRKKKIVAEKDKAHEGARPMRAIFLVDGNIFTTGFSRMSERQLALWKSDNMDEPICVQEMDSSNGVLLPFYDPDTSIVYLCGKGDSSIRYFEITDEAPYVHYLNTFSTKEPQRGMGYMPKRGLDVNKCEIARFYKLHERKCEPIIMTVPRKSDLFQDDLYPDTAGPDPALEAEEWFAGKNGRQILISLKDGYVSTKNRDLKVVKSNVLETKLAPKAENAPTIQKHVTPQPSAKMEDKLEEVLREFKSLRDRVILQDRRIARLEEQVAKVAL</sequence>
<dbReference type="CTD" id="562849"/>
<evidence type="ECO:0000313" key="17">
    <source>
        <dbReference type="Proteomes" id="UP000265120"/>
    </source>
</evidence>
<dbReference type="PANTHER" id="PTHR10856:SF24">
    <property type="entry name" value="CORONIN-1B"/>
    <property type="match status" value="1"/>
</dbReference>
<keyword evidence="6 13" id="KW-0677">Repeat</keyword>
<dbReference type="FunFam" id="2.130.10.10:FF:000003">
    <property type="entry name" value="Coronin"/>
    <property type="match status" value="1"/>
</dbReference>
<dbReference type="PROSITE" id="PS50294">
    <property type="entry name" value="WD_REPEATS_REGION"/>
    <property type="match status" value="2"/>
</dbReference>
<dbReference type="Proteomes" id="UP000265120">
    <property type="component" value="Chromosome 14"/>
</dbReference>
<comment type="subunit">
    <text evidence="11">Forms homooligomers, but does not form complexes with the other coronins. Interacts with Arp2/3 complex components, including ACTR2, ARPC1B and ARPC2. Binds actin.</text>
</comment>
<dbReference type="GeneTree" id="ENSGT00940000156488"/>
<evidence type="ECO:0000259" key="15">
    <source>
        <dbReference type="SMART" id="SM01166"/>
    </source>
</evidence>
<dbReference type="InterPro" id="IPR015943">
    <property type="entry name" value="WD40/YVTN_repeat-like_dom_sf"/>
</dbReference>
<dbReference type="PROSITE" id="PS50082">
    <property type="entry name" value="WD_REPEATS_2"/>
    <property type="match status" value="3"/>
</dbReference>
<dbReference type="GO" id="GO:0007015">
    <property type="term" value="P:actin filament organization"/>
    <property type="evidence" value="ECO:0007669"/>
    <property type="project" value="TreeGrafter"/>
</dbReference>
<reference evidence="16 17" key="1">
    <citation type="journal article" date="2014" name="Nat. Genet.">
        <title>Whole-genome sequence of a flatfish provides insights into ZW sex chromosome evolution and adaptation to a benthic lifestyle.</title>
        <authorList>
            <person name="Chen S."/>
            <person name="Zhang G."/>
            <person name="Shao C."/>
            <person name="Huang Q."/>
            <person name="Liu G."/>
            <person name="Zhang P."/>
            <person name="Song W."/>
            <person name="An N."/>
            <person name="Chalopin D."/>
            <person name="Volff J.N."/>
            <person name="Hong Y."/>
            <person name="Li Q."/>
            <person name="Sha Z."/>
            <person name="Zhou H."/>
            <person name="Xie M."/>
            <person name="Yu Q."/>
            <person name="Liu Y."/>
            <person name="Xiang H."/>
            <person name="Wang N."/>
            <person name="Wu K."/>
            <person name="Yang C."/>
            <person name="Zhou Q."/>
            <person name="Liao X."/>
            <person name="Yang L."/>
            <person name="Hu Q."/>
            <person name="Zhang J."/>
            <person name="Meng L."/>
            <person name="Jin L."/>
            <person name="Tian Y."/>
            <person name="Lian J."/>
            <person name="Yang J."/>
            <person name="Miao G."/>
            <person name="Liu S."/>
            <person name="Liang Z."/>
            <person name="Yan F."/>
            <person name="Li Y."/>
            <person name="Sun B."/>
            <person name="Zhang H."/>
            <person name="Zhang J."/>
            <person name="Zhu Y."/>
            <person name="Du M."/>
            <person name="Zhao Y."/>
            <person name="Schartl M."/>
            <person name="Tang Q."/>
            <person name="Wang J."/>
        </authorList>
    </citation>
    <scope>NUCLEOTIDE SEQUENCE</scope>
</reference>
<dbReference type="RefSeq" id="XP_008324067.1">
    <property type="nucleotide sequence ID" value="XM_008325845.1"/>
</dbReference>
<evidence type="ECO:0000256" key="7">
    <source>
        <dbReference type="ARBA" id="ARBA00023054"/>
    </source>
</evidence>
<dbReference type="Pfam" id="PF16300">
    <property type="entry name" value="WD40_4"/>
    <property type="match status" value="1"/>
</dbReference>
<evidence type="ECO:0000256" key="14">
    <source>
        <dbReference type="SAM" id="Coils"/>
    </source>
</evidence>
<accession>A0A3P8WDV5</accession>
<dbReference type="OrthoDB" id="1850764at2759"/>
<evidence type="ECO:0000256" key="6">
    <source>
        <dbReference type="ARBA" id="ARBA00022737"/>
    </source>
</evidence>
<dbReference type="SMART" id="SM01167">
    <property type="entry name" value="DUF1900"/>
    <property type="match status" value="1"/>
</dbReference>
<comment type="function">
    <text evidence="10">Regulates leading edge dynamics and cell motility in fibroblasts. May be involved in cytokinesis and signal transduction.</text>
</comment>
<keyword evidence="3" id="KW-0963">Cytoplasm</keyword>
<evidence type="ECO:0000256" key="3">
    <source>
        <dbReference type="ARBA" id="ARBA00022490"/>
    </source>
</evidence>
<dbReference type="SMART" id="SM00320">
    <property type="entry name" value="WD40"/>
    <property type="match status" value="3"/>
</dbReference>
<feature type="repeat" description="WD" evidence="12">
    <location>
        <begin position="171"/>
        <end position="212"/>
    </location>
</feature>
<dbReference type="InterPro" id="IPR019775">
    <property type="entry name" value="WD40_repeat_CS"/>
</dbReference>
<feature type="repeat" description="WD" evidence="12">
    <location>
        <begin position="77"/>
        <end position="111"/>
    </location>
</feature>
<dbReference type="AlphaFoldDB" id="A0A3P8WDV5"/>
<organism evidence="16 17">
    <name type="scientific">Cynoglossus semilaevis</name>
    <name type="common">Tongue sole</name>
    <dbReference type="NCBI Taxonomy" id="244447"/>
    <lineage>
        <taxon>Eukaryota</taxon>
        <taxon>Metazoa</taxon>
        <taxon>Chordata</taxon>
        <taxon>Craniata</taxon>
        <taxon>Vertebrata</taxon>
        <taxon>Euteleostomi</taxon>
        <taxon>Actinopterygii</taxon>
        <taxon>Neopterygii</taxon>
        <taxon>Teleostei</taxon>
        <taxon>Neoteleostei</taxon>
        <taxon>Acanthomorphata</taxon>
        <taxon>Carangaria</taxon>
        <taxon>Pleuronectiformes</taxon>
        <taxon>Pleuronectoidei</taxon>
        <taxon>Cynoglossidae</taxon>
        <taxon>Cynoglossinae</taxon>
        <taxon>Cynoglossus</taxon>
    </lineage>
</organism>
<keyword evidence="9" id="KW-0206">Cytoskeleton</keyword>
<feature type="domain" description="DUF1899" evidence="15">
    <location>
        <begin position="4"/>
        <end position="68"/>
    </location>
</feature>
<evidence type="ECO:0000256" key="1">
    <source>
        <dbReference type="ARBA" id="ARBA00004529"/>
    </source>
</evidence>
<dbReference type="Pfam" id="PF00400">
    <property type="entry name" value="WD40"/>
    <property type="match status" value="3"/>
</dbReference>
<evidence type="ECO:0000256" key="10">
    <source>
        <dbReference type="ARBA" id="ARBA00024891"/>
    </source>
</evidence>
<dbReference type="PROSITE" id="PS00678">
    <property type="entry name" value="WD_REPEATS_1"/>
    <property type="match status" value="1"/>
</dbReference>
<keyword evidence="5 12" id="KW-0853">WD repeat</keyword>
<keyword evidence="17" id="KW-1185">Reference proteome</keyword>
<dbReference type="GeneID" id="103390119"/>
<dbReference type="InterPro" id="IPR015048">
    <property type="entry name" value="DUF1899"/>
</dbReference>
<dbReference type="OMA" id="YPNTAGD"/>
<evidence type="ECO:0000256" key="9">
    <source>
        <dbReference type="ARBA" id="ARBA00023212"/>
    </source>
</evidence>
<feature type="coiled-coil region" evidence="14">
    <location>
        <begin position="434"/>
        <end position="468"/>
    </location>
</feature>
<dbReference type="GO" id="GO:0051015">
    <property type="term" value="F:actin filament binding"/>
    <property type="evidence" value="ECO:0007669"/>
    <property type="project" value="TreeGrafter"/>
</dbReference>
<evidence type="ECO:0000256" key="8">
    <source>
        <dbReference type="ARBA" id="ARBA00023203"/>
    </source>
</evidence>
<evidence type="ECO:0000256" key="4">
    <source>
        <dbReference type="ARBA" id="ARBA00022553"/>
    </source>
</evidence>
<dbReference type="InterPro" id="IPR001680">
    <property type="entry name" value="WD40_rpt"/>
</dbReference>
<evidence type="ECO:0000313" key="16">
    <source>
        <dbReference type="Ensembl" id="ENSCSEP00000024874.1"/>
    </source>
</evidence>
<reference evidence="16" key="2">
    <citation type="submission" date="2025-08" db="UniProtKB">
        <authorList>
            <consortium name="Ensembl"/>
        </authorList>
    </citation>
    <scope>IDENTIFICATION</scope>
</reference>
<dbReference type="GO" id="GO:0016477">
    <property type="term" value="P:cell migration"/>
    <property type="evidence" value="ECO:0007669"/>
    <property type="project" value="TreeGrafter"/>
</dbReference>
<name>A0A3P8WDV5_CYNSE</name>
<proteinExistence type="inferred from homology"/>
<dbReference type="Pfam" id="PF08953">
    <property type="entry name" value="DUF1899"/>
    <property type="match status" value="1"/>
</dbReference>
<dbReference type="InterPro" id="IPR015505">
    <property type="entry name" value="Coronin"/>
</dbReference>
<dbReference type="GO" id="GO:0001725">
    <property type="term" value="C:stress fiber"/>
    <property type="evidence" value="ECO:0007669"/>
    <property type="project" value="UniProtKB-SubCell"/>
</dbReference>
<keyword evidence="4" id="KW-0597">Phosphoprotein</keyword>
<dbReference type="PANTHER" id="PTHR10856">
    <property type="entry name" value="CORONIN"/>
    <property type="match status" value="1"/>
</dbReference>